<evidence type="ECO:0000313" key="4">
    <source>
        <dbReference type="Proteomes" id="UP000706039"/>
    </source>
</evidence>
<evidence type="ECO:0000313" key="3">
    <source>
        <dbReference type="EMBL" id="MBY8821637.1"/>
    </source>
</evidence>
<keyword evidence="2" id="KW-0472">Membrane</keyword>
<feature type="transmembrane region" description="Helical" evidence="2">
    <location>
        <begin position="314"/>
        <end position="338"/>
    </location>
</feature>
<feature type="transmembrane region" description="Helical" evidence="2">
    <location>
        <begin position="262"/>
        <end position="282"/>
    </location>
</feature>
<proteinExistence type="inferred from homology"/>
<dbReference type="CDD" id="cd17332">
    <property type="entry name" value="MFS_MelB_like"/>
    <property type="match status" value="1"/>
</dbReference>
<evidence type="ECO:0000256" key="1">
    <source>
        <dbReference type="ARBA" id="ARBA00009617"/>
    </source>
</evidence>
<dbReference type="Proteomes" id="UP000706039">
    <property type="component" value="Unassembled WGS sequence"/>
</dbReference>
<organism evidence="3 4">
    <name type="scientific">Sphingomonas colocasiae</name>
    <dbReference type="NCBI Taxonomy" id="1848973"/>
    <lineage>
        <taxon>Bacteria</taxon>
        <taxon>Pseudomonadati</taxon>
        <taxon>Pseudomonadota</taxon>
        <taxon>Alphaproteobacteria</taxon>
        <taxon>Sphingomonadales</taxon>
        <taxon>Sphingomonadaceae</taxon>
        <taxon>Sphingomonas</taxon>
    </lineage>
</organism>
<dbReference type="RefSeq" id="WP_222988737.1">
    <property type="nucleotide sequence ID" value="NZ_JAINVV010000003.1"/>
</dbReference>
<dbReference type="PANTHER" id="PTHR11328">
    <property type="entry name" value="MAJOR FACILITATOR SUPERFAMILY DOMAIN-CONTAINING PROTEIN"/>
    <property type="match status" value="1"/>
</dbReference>
<dbReference type="InterPro" id="IPR001927">
    <property type="entry name" value="Na/Gal_symport"/>
</dbReference>
<gene>
    <name evidence="3" type="ORF">K7G82_04990</name>
</gene>
<reference evidence="3 4" key="1">
    <citation type="submission" date="2021-08" db="EMBL/GenBank/DDBJ databases">
        <authorList>
            <person name="Tuo L."/>
        </authorList>
    </citation>
    <scope>NUCLEOTIDE SEQUENCE [LARGE SCALE GENOMIC DNA]</scope>
    <source>
        <strain evidence="3 4">JCM 31229</strain>
    </source>
</reference>
<feature type="transmembrane region" description="Helical" evidence="2">
    <location>
        <begin position="149"/>
        <end position="170"/>
    </location>
</feature>
<feature type="transmembrane region" description="Helical" evidence="2">
    <location>
        <begin position="225"/>
        <end position="250"/>
    </location>
</feature>
<feature type="transmembrane region" description="Helical" evidence="2">
    <location>
        <begin position="43"/>
        <end position="66"/>
    </location>
</feature>
<dbReference type="Gene3D" id="1.20.1250.20">
    <property type="entry name" value="MFS general substrate transporter like domains"/>
    <property type="match status" value="2"/>
</dbReference>
<comment type="caution">
    <text evidence="3">The sequence shown here is derived from an EMBL/GenBank/DDBJ whole genome shotgun (WGS) entry which is preliminary data.</text>
</comment>
<feature type="transmembrane region" description="Helical" evidence="2">
    <location>
        <begin position="78"/>
        <end position="100"/>
    </location>
</feature>
<accession>A0ABS7PK16</accession>
<dbReference type="InterPro" id="IPR036259">
    <property type="entry name" value="MFS_trans_sf"/>
</dbReference>
<feature type="transmembrane region" description="Helical" evidence="2">
    <location>
        <begin position="399"/>
        <end position="423"/>
    </location>
</feature>
<keyword evidence="4" id="KW-1185">Reference proteome</keyword>
<feature type="transmembrane region" description="Helical" evidence="2">
    <location>
        <begin position="289"/>
        <end position="308"/>
    </location>
</feature>
<sequence>MTGAARTRLGYALGCFGTDLFWQSTSFYLLFYYTDILHLPNAAAGLIFGAAMIWDGLIDPLVGMFANRIRSRLGRYRLLVLIGAAPLSLSFMLVFAQPLLGLSGEIWFALLAQMLFRTAYAVVSIPYGSLSASLTTSMRERSTLATFKVLGGAAAALAVALASQPFVALWQDPALGWFALAMLWGALAFAALLFMVLATHEIAEDGQAAPPIAALMRAILCNRPLLLLLAAITAMSIGTVISGKMIVYYFTYYVGRPELASYGLAVQVAAVILLTPVWGWVGRSFSKRLAWLWGSGLSCAGQAAFIAYTGGDPAIVLVLLALTWLGGAAIPVTLWSLIPDTVEVAEWRTGIRAEGMTFGIVTLVQKVATGLAIALCGVLLDLIGYVAAARQSPETLTGFHLMLTVPTLLGGAISMAFMWFYVIDEAFHNRLLRALAYRRR</sequence>
<feature type="transmembrane region" description="Helical" evidence="2">
    <location>
        <begin position="176"/>
        <end position="197"/>
    </location>
</feature>
<keyword evidence="2" id="KW-0812">Transmembrane</keyword>
<feature type="transmembrane region" description="Helical" evidence="2">
    <location>
        <begin position="106"/>
        <end position="128"/>
    </location>
</feature>
<evidence type="ECO:0000256" key="2">
    <source>
        <dbReference type="SAM" id="Phobius"/>
    </source>
</evidence>
<name>A0ABS7PK16_9SPHN</name>
<dbReference type="Pfam" id="PF13347">
    <property type="entry name" value="MFS_2"/>
    <property type="match status" value="1"/>
</dbReference>
<comment type="similarity">
    <text evidence="1">Belongs to the sodium:galactoside symporter (TC 2.A.2) family.</text>
</comment>
<feature type="transmembrane region" description="Helical" evidence="2">
    <location>
        <begin position="9"/>
        <end position="31"/>
    </location>
</feature>
<dbReference type="EMBL" id="JAINVV010000003">
    <property type="protein sequence ID" value="MBY8821637.1"/>
    <property type="molecule type" value="Genomic_DNA"/>
</dbReference>
<dbReference type="PANTHER" id="PTHR11328:SF24">
    <property type="entry name" value="MAJOR FACILITATOR SUPERFAMILY (MFS) PROFILE DOMAIN-CONTAINING PROTEIN"/>
    <property type="match status" value="1"/>
</dbReference>
<feature type="transmembrane region" description="Helical" evidence="2">
    <location>
        <begin position="358"/>
        <end position="387"/>
    </location>
</feature>
<dbReference type="InterPro" id="IPR039672">
    <property type="entry name" value="MFS_2"/>
</dbReference>
<keyword evidence="2" id="KW-1133">Transmembrane helix</keyword>
<dbReference type="NCBIfam" id="TIGR00792">
    <property type="entry name" value="gph"/>
    <property type="match status" value="1"/>
</dbReference>
<protein>
    <submittedName>
        <fullName evidence="3">Glycoside-pentoside-hexuronide (GPH):cation symporter</fullName>
    </submittedName>
</protein>
<dbReference type="SUPFAM" id="SSF103473">
    <property type="entry name" value="MFS general substrate transporter"/>
    <property type="match status" value="1"/>
</dbReference>